<dbReference type="AlphaFoldDB" id="F4H8A6"/>
<proteinExistence type="predicted"/>
<dbReference type="KEGG" id="cfi:Celf_0523"/>
<dbReference type="Proteomes" id="UP000008460">
    <property type="component" value="Chromosome"/>
</dbReference>
<gene>
    <name evidence="1" type="ordered locus">Celf_0523</name>
</gene>
<dbReference type="EMBL" id="CP002666">
    <property type="protein sequence ID" value="AEE44663.1"/>
    <property type="molecule type" value="Genomic_DNA"/>
</dbReference>
<keyword evidence="2" id="KW-1185">Reference proteome</keyword>
<evidence type="ECO:0000313" key="2">
    <source>
        <dbReference type="Proteomes" id="UP000008460"/>
    </source>
</evidence>
<name>F4H8A6_CELFA</name>
<protein>
    <submittedName>
        <fullName evidence="1">Uncharacterized protein</fullName>
    </submittedName>
</protein>
<accession>F4H8A6</accession>
<sequence length="198" mass="21176">MSVVGSTLVRMVTISCSCGSVCDSRRNPLRGLDVAERLRLVEAAFSAHDGFLTLELDAAWHPGSDEPGPACVVLVDLDELDACAGLDEDEARRLRAALRGTRVAGRALPSPVLVDGTWFRVAPAQGYVPHVTYVVHDEAGTVLEVDEPLVERDLLAELVDEFGRQGRDGLVRLDAVAARRSLAGALDALRARPEVAVA</sequence>
<evidence type="ECO:0000313" key="1">
    <source>
        <dbReference type="EMBL" id="AEE44663.1"/>
    </source>
</evidence>
<reference evidence="1 2" key="1">
    <citation type="submission" date="2011-04" db="EMBL/GenBank/DDBJ databases">
        <title>Complete sequence of Cellulomonas fimi ATCC 484.</title>
        <authorList>
            <consortium name="US DOE Joint Genome Institute"/>
            <person name="Lucas S."/>
            <person name="Han J."/>
            <person name="Lapidus A."/>
            <person name="Cheng J.-F."/>
            <person name="Goodwin L."/>
            <person name="Pitluck S."/>
            <person name="Peters L."/>
            <person name="Chertkov O."/>
            <person name="Detter J.C."/>
            <person name="Han C."/>
            <person name="Tapia R."/>
            <person name="Land M."/>
            <person name="Hauser L."/>
            <person name="Kyrpides N."/>
            <person name="Ivanova N."/>
            <person name="Ovchinnikova G."/>
            <person name="Pagani I."/>
            <person name="Mead D."/>
            <person name="Brumm P."/>
            <person name="Woyke T."/>
        </authorList>
    </citation>
    <scope>NUCLEOTIDE SEQUENCE [LARGE SCALE GENOMIC DNA]</scope>
    <source>
        <strain evidence="2">ATCC 484 / DSM 20113 / JCM 1341 / NBRC 15513 / NCIMB 8980 / NCTC 7547</strain>
    </source>
</reference>
<dbReference type="HOGENOM" id="CLU_1376024_0_0_11"/>
<organism evidence="1 2">
    <name type="scientific">Cellulomonas fimi (strain ATCC 484 / DSM 20113 / JCM 1341 / CCUG 24087 / LMG 16345 / NBRC 15513 / NCIMB 8980 / NCTC 7547 / NRS-133)</name>
    <dbReference type="NCBI Taxonomy" id="590998"/>
    <lineage>
        <taxon>Bacteria</taxon>
        <taxon>Bacillati</taxon>
        <taxon>Actinomycetota</taxon>
        <taxon>Actinomycetes</taxon>
        <taxon>Micrococcales</taxon>
        <taxon>Cellulomonadaceae</taxon>
        <taxon>Cellulomonas</taxon>
    </lineage>
</organism>